<evidence type="ECO:0000256" key="2">
    <source>
        <dbReference type="ARBA" id="ARBA00021099"/>
    </source>
</evidence>
<evidence type="ECO:0000256" key="7">
    <source>
        <dbReference type="ARBA" id="ARBA00029833"/>
    </source>
</evidence>
<evidence type="ECO:0000313" key="10">
    <source>
        <dbReference type="Proteomes" id="UP000799444"/>
    </source>
</evidence>
<comment type="similarity">
    <text evidence="1">Belongs to the ATG10 family.</text>
</comment>
<evidence type="ECO:0000256" key="3">
    <source>
        <dbReference type="ARBA" id="ARBA00022679"/>
    </source>
</evidence>
<dbReference type="AlphaFoldDB" id="A0A9P4RAU7"/>
<dbReference type="GO" id="GO:0005829">
    <property type="term" value="C:cytosol"/>
    <property type="evidence" value="ECO:0007669"/>
    <property type="project" value="TreeGrafter"/>
</dbReference>
<keyword evidence="10" id="KW-1185">Reference proteome</keyword>
<keyword evidence="8" id="KW-0472">Membrane</keyword>
<name>A0A9P4RAU7_9PLEO</name>
<keyword evidence="5" id="KW-0813">Transport</keyword>
<protein>
    <recommendedName>
        <fullName evidence="2">Ubiquitin-like-conjugating enzyme ATG10</fullName>
    </recommendedName>
    <alternativeName>
        <fullName evidence="7">Autophagy-related protein 10</fullName>
    </alternativeName>
</protein>
<evidence type="ECO:0000256" key="4">
    <source>
        <dbReference type="ARBA" id="ARBA00022786"/>
    </source>
</evidence>
<evidence type="ECO:0000256" key="6">
    <source>
        <dbReference type="ARBA" id="ARBA00023006"/>
    </source>
</evidence>
<feature type="transmembrane region" description="Helical" evidence="8">
    <location>
        <begin position="189"/>
        <end position="210"/>
    </location>
</feature>
<evidence type="ECO:0000256" key="8">
    <source>
        <dbReference type="SAM" id="Phobius"/>
    </source>
</evidence>
<gene>
    <name evidence="9" type="ORF">EJ04DRAFT_572334</name>
</gene>
<dbReference type="Pfam" id="PF03987">
    <property type="entry name" value="Autophagy_act_C"/>
    <property type="match status" value="1"/>
</dbReference>
<dbReference type="GO" id="GO:0000045">
    <property type="term" value="P:autophagosome assembly"/>
    <property type="evidence" value="ECO:0007669"/>
    <property type="project" value="TreeGrafter"/>
</dbReference>
<keyword evidence="4" id="KW-0833">Ubl conjugation pathway</keyword>
<evidence type="ECO:0000313" key="9">
    <source>
        <dbReference type="EMBL" id="KAF2740515.1"/>
    </source>
</evidence>
<dbReference type="InterPro" id="IPR007135">
    <property type="entry name" value="Atg3/Atg10"/>
</dbReference>
<dbReference type="GO" id="GO:0032446">
    <property type="term" value="P:protein modification by small protein conjugation"/>
    <property type="evidence" value="ECO:0007669"/>
    <property type="project" value="TreeGrafter"/>
</dbReference>
<dbReference type="GO" id="GO:0061651">
    <property type="term" value="F:Atg12 conjugating enzyme activity"/>
    <property type="evidence" value="ECO:0007669"/>
    <property type="project" value="TreeGrafter"/>
</dbReference>
<dbReference type="GO" id="GO:0000422">
    <property type="term" value="P:autophagy of mitochondrion"/>
    <property type="evidence" value="ECO:0007669"/>
    <property type="project" value="TreeGrafter"/>
</dbReference>
<proteinExistence type="inferred from homology"/>
<dbReference type="Gene3D" id="3.30.1460.50">
    <property type="match status" value="1"/>
</dbReference>
<organism evidence="9 10">
    <name type="scientific">Polyplosphaeria fusca</name>
    <dbReference type="NCBI Taxonomy" id="682080"/>
    <lineage>
        <taxon>Eukaryota</taxon>
        <taxon>Fungi</taxon>
        <taxon>Dikarya</taxon>
        <taxon>Ascomycota</taxon>
        <taxon>Pezizomycotina</taxon>
        <taxon>Dothideomycetes</taxon>
        <taxon>Pleosporomycetidae</taxon>
        <taxon>Pleosporales</taxon>
        <taxon>Tetraplosphaeriaceae</taxon>
        <taxon>Polyplosphaeria</taxon>
    </lineage>
</organism>
<keyword evidence="3" id="KW-0808">Transferase</keyword>
<dbReference type="PANTHER" id="PTHR14957">
    <property type="entry name" value="UBIQUITIN-LIKE-CONJUGATING ENZYME ATG10"/>
    <property type="match status" value="1"/>
</dbReference>
<dbReference type="GO" id="GO:0015031">
    <property type="term" value="P:protein transport"/>
    <property type="evidence" value="ECO:0007669"/>
    <property type="project" value="UniProtKB-KW"/>
</dbReference>
<dbReference type="OrthoDB" id="4089664at2759"/>
<keyword evidence="8" id="KW-0812">Transmembrane</keyword>
<sequence length="215" mass="23795">MSKVSSFPHISPPELELACQELARRLRACKSTQAPDISMHTVSKYDSLYWSISCPLHSVQGGAVETDHPLDDNEVYENDEEFLEVQSPPVPVLEYDIIHSSTWQVPVLYISIKDASFRFPPTMDNLYRHVIPEAYKSQTEAGSIGPFGGITITDHPHTNAPVFFIHPCMTASVLESSLESKDITPIDYLVLWIGATGIFAGLTLPLDIAAQPNGR</sequence>
<evidence type="ECO:0000256" key="1">
    <source>
        <dbReference type="ARBA" id="ARBA00005696"/>
    </source>
</evidence>
<keyword evidence="8" id="KW-1133">Transmembrane helix</keyword>
<accession>A0A9P4RAU7</accession>
<dbReference type="PANTHER" id="PTHR14957:SF1">
    <property type="entry name" value="UBIQUITIN-LIKE-CONJUGATING ENZYME ATG10"/>
    <property type="match status" value="1"/>
</dbReference>
<dbReference type="Proteomes" id="UP000799444">
    <property type="component" value="Unassembled WGS sequence"/>
</dbReference>
<reference evidence="9" key="1">
    <citation type="journal article" date="2020" name="Stud. Mycol.">
        <title>101 Dothideomycetes genomes: a test case for predicting lifestyles and emergence of pathogens.</title>
        <authorList>
            <person name="Haridas S."/>
            <person name="Albert R."/>
            <person name="Binder M."/>
            <person name="Bloem J."/>
            <person name="Labutti K."/>
            <person name="Salamov A."/>
            <person name="Andreopoulos B."/>
            <person name="Baker S."/>
            <person name="Barry K."/>
            <person name="Bills G."/>
            <person name="Bluhm B."/>
            <person name="Cannon C."/>
            <person name="Castanera R."/>
            <person name="Culley D."/>
            <person name="Daum C."/>
            <person name="Ezra D."/>
            <person name="Gonzalez J."/>
            <person name="Henrissat B."/>
            <person name="Kuo A."/>
            <person name="Liang C."/>
            <person name="Lipzen A."/>
            <person name="Lutzoni F."/>
            <person name="Magnuson J."/>
            <person name="Mondo S."/>
            <person name="Nolan M."/>
            <person name="Ohm R."/>
            <person name="Pangilinan J."/>
            <person name="Park H.-J."/>
            <person name="Ramirez L."/>
            <person name="Alfaro M."/>
            <person name="Sun H."/>
            <person name="Tritt A."/>
            <person name="Yoshinaga Y."/>
            <person name="Zwiers L.-H."/>
            <person name="Turgeon B."/>
            <person name="Goodwin S."/>
            <person name="Spatafora J."/>
            <person name="Crous P."/>
            <person name="Grigoriev I."/>
        </authorList>
    </citation>
    <scope>NUCLEOTIDE SEQUENCE</scope>
    <source>
        <strain evidence="9">CBS 125425</strain>
    </source>
</reference>
<keyword evidence="6" id="KW-0072">Autophagy</keyword>
<keyword evidence="5" id="KW-0653">Protein transport</keyword>
<dbReference type="EMBL" id="ML996100">
    <property type="protein sequence ID" value="KAF2740515.1"/>
    <property type="molecule type" value="Genomic_DNA"/>
</dbReference>
<comment type="caution">
    <text evidence="9">The sequence shown here is derived from an EMBL/GenBank/DDBJ whole genome shotgun (WGS) entry which is preliminary data.</text>
</comment>
<evidence type="ECO:0000256" key="5">
    <source>
        <dbReference type="ARBA" id="ARBA00022927"/>
    </source>
</evidence>